<dbReference type="AlphaFoldDB" id="A0A239G5Z1"/>
<keyword evidence="1" id="KW-0175">Coiled coil</keyword>
<evidence type="ECO:0000256" key="1">
    <source>
        <dbReference type="SAM" id="Coils"/>
    </source>
</evidence>
<evidence type="ECO:0000313" key="4">
    <source>
        <dbReference type="Proteomes" id="UP000198362"/>
    </source>
</evidence>
<protein>
    <submittedName>
        <fullName evidence="3">Uncharacterized protein</fullName>
    </submittedName>
</protein>
<proteinExistence type="predicted"/>
<evidence type="ECO:0000256" key="2">
    <source>
        <dbReference type="SAM" id="MobiDB-lite"/>
    </source>
</evidence>
<dbReference type="RefSeq" id="WP_089243685.1">
    <property type="nucleotide sequence ID" value="NZ_FZPH01000001.1"/>
</dbReference>
<name>A0A239G5Z1_9ACTN</name>
<sequence length="246" mass="25466">MAAARTAVRGLSTDELSSIRDGLAAGRKPKVVFTASAGQIEGQTGQVIELTDPDVSDEFVVVRFGRDELPFSPTDLAVAPRRAAARSTAAAAKAAAAKPVAPVDEAPPGPGLLPPVSKAPVPAPREESTVTTSTVEEPTAEAPRPAKRAAKVAKPKGPAGLTVTLAYADGEWTVAAAQGTKSLAKPYTIRPAEALKMVALVDVPGVHEAVEQIMASERAEAETQAEKLRAELAEIEARLAELRDVG</sequence>
<gene>
    <name evidence="3" type="ORF">SAMN05421812_101227</name>
</gene>
<reference evidence="3 4" key="1">
    <citation type="submission" date="2017-06" db="EMBL/GenBank/DDBJ databases">
        <authorList>
            <person name="Kim H.J."/>
            <person name="Triplett B.A."/>
        </authorList>
    </citation>
    <scope>NUCLEOTIDE SEQUENCE [LARGE SCALE GENOMIC DNA]</scope>
    <source>
        <strain evidence="3 4">CGMCC 4.5593</strain>
    </source>
</reference>
<dbReference type="OrthoDB" id="5189560at2"/>
<dbReference type="Proteomes" id="UP000198362">
    <property type="component" value="Unassembled WGS sequence"/>
</dbReference>
<feature type="region of interest" description="Disordered" evidence="2">
    <location>
        <begin position="96"/>
        <end position="153"/>
    </location>
</feature>
<feature type="coiled-coil region" evidence="1">
    <location>
        <begin position="211"/>
        <end position="245"/>
    </location>
</feature>
<accession>A0A239G5Z1</accession>
<keyword evidence="4" id="KW-1185">Reference proteome</keyword>
<feature type="compositionally biased region" description="Low complexity" evidence="2">
    <location>
        <begin position="129"/>
        <end position="143"/>
    </location>
</feature>
<evidence type="ECO:0000313" key="3">
    <source>
        <dbReference type="EMBL" id="SNS64072.1"/>
    </source>
</evidence>
<organism evidence="3 4">
    <name type="scientific">Asanoa hainanensis</name>
    <dbReference type="NCBI Taxonomy" id="560556"/>
    <lineage>
        <taxon>Bacteria</taxon>
        <taxon>Bacillati</taxon>
        <taxon>Actinomycetota</taxon>
        <taxon>Actinomycetes</taxon>
        <taxon>Micromonosporales</taxon>
        <taxon>Micromonosporaceae</taxon>
        <taxon>Asanoa</taxon>
    </lineage>
</organism>
<dbReference type="EMBL" id="FZPH01000001">
    <property type="protein sequence ID" value="SNS64072.1"/>
    <property type="molecule type" value="Genomic_DNA"/>
</dbReference>